<dbReference type="Gene3D" id="1.10.4100.10">
    <property type="entry name" value="2-methylcitrate dehydratase PrpD"/>
    <property type="match status" value="1"/>
</dbReference>
<evidence type="ECO:0000259" key="2">
    <source>
        <dbReference type="Pfam" id="PF03972"/>
    </source>
</evidence>
<protein>
    <submittedName>
        <fullName evidence="4">MmgE/PrpD family protein</fullName>
    </submittedName>
</protein>
<dbReference type="InterPro" id="IPR042183">
    <property type="entry name" value="MmgE/PrpD_sf_1"/>
</dbReference>
<dbReference type="Pfam" id="PF19305">
    <property type="entry name" value="MmgE_PrpD_C"/>
    <property type="match status" value="1"/>
</dbReference>
<dbReference type="InterPro" id="IPR045337">
    <property type="entry name" value="MmgE_PrpD_C"/>
</dbReference>
<accession>A0A934NFJ7</accession>
<evidence type="ECO:0000256" key="1">
    <source>
        <dbReference type="ARBA" id="ARBA00006174"/>
    </source>
</evidence>
<organism evidence="4 5">
    <name type="scientific">Candidatus Amunia macphersoniae</name>
    <dbReference type="NCBI Taxonomy" id="3127014"/>
    <lineage>
        <taxon>Bacteria</taxon>
        <taxon>Bacillati</taxon>
        <taxon>Candidatus Dormiibacterota</taxon>
        <taxon>Candidatus Dormibacteria</taxon>
        <taxon>Candidatus Aeolococcales</taxon>
        <taxon>Candidatus Aeolococcaceae</taxon>
        <taxon>Candidatus Amunia</taxon>
    </lineage>
</organism>
<dbReference type="AlphaFoldDB" id="A0A934NFJ7"/>
<dbReference type="InterPro" id="IPR042188">
    <property type="entry name" value="MmgE/PrpD_sf_2"/>
</dbReference>
<dbReference type="PANTHER" id="PTHR16943:SF8">
    <property type="entry name" value="2-METHYLCITRATE DEHYDRATASE"/>
    <property type="match status" value="1"/>
</dbReference>
<feature type="domain" description="MmgE/PrpD N-terminal" evidence="2">
    <location>
        <begin position="32"/>
        <end position="252"/>
    </location>
</feature>
<dbReference type="SUPFAM" id="SSF103378">
    <property type="entry name" value="2-methylcitrate dehydratase PrpD"/>
    <property type="match status" value="1"/>
</dbReference>
<name>A0A934NFJ7_9BACT</name>
<evidence type="ECO:0000313" key="4">
    <source>
        <dbReference type="EMBL" id="MBJ7610028.1"/>
    </source>
</evidence>
<feature type="domain" description="MmgE/PrpD C-terminal" evidence="3">
    <location>
        <begin position="278"/>
        <end position="434"/>
    </location>
</feature>
<sequence length="458" mass="47749">MSSAVTTSGDPIPLRLTAAFIGELGRLDGCAIPAHVRHEVQRTLLNCLGTTVGASHNAAVEIVLRHQADHGGRPVAPVPGRHERADLHHAALATGIAAHVDDFDDTHLQTVIHPGAPVIAAALPLGFVRGVSGSTLLRAVALGCEAELRIGAAISPWHYDAGWHITGTVGVLGAAFAASVVLGLDEERTATALGIAASSTVGMREAFGTMTKSFHIGRAAANGILAATLSEQGLSGPADVLEKRSGYLAVLTPMCAPERIIDRIGEHWEVLANTYKPYPCGIVCHPAIDAARALHTRADPADVEEVVVRCHPLVVELTGNPDPHDGLEARFSTIHGVAIGLLDGRAGLHEYSDERVGAADAVGMRARITLQVDDSLARDSAVVSAQLRDGQTVVEIVEHARGSRARPMSDEDLAEKVRDLVEPVLPQGTTAVIAAVSALEGAPDLQALAAALTPERPG</sequence>
<dbReference type="InterPro" id="IPR005656">
    <property type="entry name" value="MmgE_PrpD"/>
</dbReference>
<dbReference type="InterPro" id="IPR036148">
    <property type="entry name" value="MmgE/PrpD_sf"/>
</dbReference>
<dbReference type="GO" id="GO:0016829">
    <property type="term" value="F:lyase activity"/>
    <property type="evidence" value="ECO:0007669"/>
    <property type="project" value="InterPro"/>
</dbReference>
<proteinExistence type="inferred from homology"/>
<dbReference type="Gene3D" id="3.30.1330.120">
    <property type="entry name" value="2-methylcitrate dehydratase PrpD"/>
    <property type="match status" value="1"/>
</dbReference>
<evidence type="ECO:0000313" key="5">
    <source>
        <dbReference type="Proteomes" id="UP000614410"/>
    </source>
</evidence>
<dbReference type="Proteomes" id="UP000614410">
    <property type="component" value="Unassembled WGS sequence"/>
</dbReference>
<gene>
    <name evidence="4" type="ORF">JF887_11455</name>
</gene>
<dbReference type="PANTHER" id="PTHR16943">
    <property type="entry name" value="2-METHYLCITRATE DEHYDRATASE-RELATED"/>
    <property type="match status" value="1"/>
</dbReference>
<dbReference type="Pfam" id="PF03972">
    <property type="entry name" value="MmgE_PrpD_N"/>
    <property type="match status" value="1"/>
</dbReference>
<dbReference type="InterPro" id="IPR045336">
    <property type="entry name" value="MmgE_PrpD_N"/>
</dbReference>
<comment type="similarity">
    <text evidence="1">Belongs to the PrpD family.</text>
</comment>
<comment type="caution">
    <text evidence="4">The sequence shown here is derived from an EMBL/GenBank/DDBJ whole genome shotgun (WGS) entry which is preliminary data.</text>
</comment>
<dbReference type="EMBL" id="JAEKNN010000054">
    <property type="protein sequence ID" value="MBJ7610028.1"/>
    <property type="molecule type" value="Genomic_DNA"/>
</dbReference>
<reference evidence="4 5" key="1">
    <citation type="submission" date="2020-10" db="EMBL/GenBank/DDBJ databases">
        <title>Ca. Dormibacterota MAGs.</title>
        <authorList>
            <person name="Montgomery K."/>
        </authorList>
    </citation>
    <scope>NUCLEOTIDE SEQUENCE [LARGE SCALE GENOMIC DNA]</scope>
    <source>
        <strain evidence="4">Mitchell_Peninsula_5</strain>
    </source>
</reference>
<evidence type="ECO:0000259" key="3">
    <source>
        <dbReference type="Pfam" id="PF19305"/>
    </source>
</evidence>